<sequence length="220" mass="24466">MAPVITQVIYSIKATIFHKTCADQPYSICTEAAMRVNVIAPSLEQPPLSIYKFNKRYALTKTKQIRRGLLGGNLGQVTVAAAQAQIVHLYPDGRGDGQSSLPISLTFKPTALDVMPPQLTKMSAKIRSYTWYQPSQVSGMPDLRGTGEPFTISVPLCLEPHSPLNWSQHLDTTSASSRGSGKPPLFHSTTLEVLFQLRPRLRPSCRHFIYVSFREHTPFI</sequence>
<name>A0A9P9IDA9_9HYPO</name>
<organism evidence="1 2">
    <name type="scientific">Dactylonectria macrodidyma</name>
    <dbReference type="NCBI Taxonomy" id="307937"/>
    <lineage>
        <taxon>Eukaryota</taxon>
        <taxon>Fungi</taxon>
        <taxon>Dikarya</taxon>
        <taxon>Ascomycota</taxon>
        <taxon>Pezizomycotina</taxon>
        <taxon>Sordariomycetes</taxon>
        <taxon>Hypocreomycetidae</taxon>
        <taxon>Hypocreales</taxon>
        <taxon>Nectriaceae</taxon>
        <taxon>Dactylonectria</taxon>
    </lineage>
</organism>
<comment type="caution">
    <text evidence="1">The sequence shown here is derived from an EMBL/GenBank/DDBJ whole genome shotgun (WGS) entry which is preliminary data.</text>
</comment>
<dbReference type="AlphaFoldDB" id="A0A9P9IDA9"/>
<protein>
    <submittedName>
        <fullName evidence="1">Uncharacterized protein</fullName>
    </submittedName>
</protein>
<dbReference type="OrthoDB" id="2283785at2759"/>
<evidence type="ECO:0000313" key="2">
    <source>
        <dbReference type="Proteomes" id="UP000738349"/>
    </source>
</evidence>
<dbReference type="Proteomes" id="UP000738349">
    <property type="component" value="Unassembled WGS sequence"/>
</dbReference>
<evidence type="ECO:0000313" key="1">
    <source>
        <dbReference type="EMBL" id="KAH7117423.1"/>
    </source>
</evidence>
<proteinExistence type="predicted"/>
<dbReference type="EMBL" id="JAGMUV010000028">
    <property type="protein sequence ID" value="KAH7117423.1"/>
    <property type="molecule type" value="Genomic_DNA"/>
</dbReference>
<gene>
    <name evidence="1" type="ORF">EDB81DRAFT_767221</name>
</gene>
<reference evidence="1" key="1">
    <citation type="journal article" date="2021" name="Nat. Commun.">
        <title>Genetic determinants of endophytism in the Arabidopsis root mycobiome.</title>
        <authorList>
            <person name="Mesny F."/>
            <person name="Miyauchi S."/>
            <person name="Thiergart T."/>
            <person name="Pickel B."/>
            <person name="Atanasova L."/>
            <person name="Karlsson M."/>
            <person name="Huettel B."/>
            <person name="Barry K.W."/>
            <person name="Haridas S."/>
            <person name="Chen C."/>
            <person name="Bauer D."/>
            <person name="Andreopoulos W."/>
            <person name="Pangilinan J."/>
            <person name="LaButti K."/>
            <person name="Riley R."/>
            <person name="Lipzen A."/>
            <person name="Clum A."/>
            <person name="Drula E."/>
            <person name="Henrissat B."/>
            <person name="Kohler A."/>
            <person name="Grigoriev I.V."/>
            <person name="Martin F.M."/>
            <person name="Hacquard S."/>
        </authorList>
    </citation>
    <scope>NUCLEOTIDE SEQUENCE</scope>
    <source>
        <strain evidence="1">MPI-CAGE-AT-0147</strain>
    </source>
</reference>
<accession>A0A9P9IDA9</accession>
<keyword evidence="2" id="KW-1185">Reference proteome</keyword>